<name>A0ABP0ZPM2_9ASCO</name>
<reference evidence="2 3" key="1">
    <citation type="submission" date="2024-03" db="EMBL/GenBank/DDBJ databases">
        <authorList>
            <person name="Brejova B."/>
        </authorList>
    </citation>
    <scope>NUCLEOTIDE SEQUENCE [LARGE SCALE GENOMIC DNA]</scope>
    <source>
        <strain evidence="2 3">CBS 14171</strain>
    </source>
</reference>
<sequence length="300" mass="35324">MDSFEVASQFSTILRNLTPQFQQLAKASYFALKNADKEDYIVPTVLDVVQDPKLDLNTKATIFQFIELLITESHRNQSKFGNAYLQSLKMALPSIITSICPEENSANFQNTYHSLQNISKNYAVDCSEYDDKCSQNLLSEQDLTELDQGETDVSCRMKFEIQEKDDPLVAAWKTLLERKRQTQIQRYKLLNRSEPTEENVDEDQIFNMRTKTENTNHLSLTKKQIISRMEDERESHKRSKENIWCVNRDKSSKFVSEDEFTEYYWDKCQRLDPQENRQFLDNLQELNQMVLRSYKDEQSV</sequence>
<dbReference type="Pfam" id="PF12243">
    <property type="entry name" value="CTK3"/>
    <property type="match status" value="1"/>
</dbReference>
<keyword evidence="3" id="KW-1185">Reference proteome</keyword>
<organism evidence="2 3">
    <name type="scientific">Lodderomyces beijingensis</name>
    <dbReference type="NCBI Taxonomy" id="1775926"/>
    <lineage>
        <taxon>Eukaryota</taxon>
        <taxon>Fungi</taxon>
        <taxon>Dikarya</taxon>
        <taxon>Ascomycota</taxon>
        <taxon>Saccharomycotina</taxon>
        <taxon>Pichiomycetes</taxon>
        <taxon>Debaryomycetaceae</taxon>
        <taxon>Candida/Lodderomyces clade</taxon>
        <taxon>Lodderomyces</taxon>
    </lineage>
</organism>
<dbReference type="PANTHER" id="PTHR28291:SF1">
    <property type="entry name" value="CTD KINASE SUBUNIT GAMMA"/>
    <property type="match status" value="1"/>
</dbReference>
<evidence type="ECO:0000313" key="3">
    <source>
        <dbReference type="Proteomes" id="UP001497383"/>
    </source>
</evidence>
<protein>
    <recommendedName>
        <fullName evidence="1">CID domain-containing protein</fullName>
    </recommendedName>
</protein>
<dbReference type="GeneID" id="92209038"/>
<dbReference type="InterPro" id="IPR008942">
    <property type="entry name" value="ENTH_VHS"/>
</dbReference>
<dbReference type="Proteomes" id="UP001497383">
    <property type="component" value="Chromosome 4"/>
</dbReference>
<proteinExistence type="predicted"/>
<dbReference type="Pfam" id="PF12350">
    <property type="entry name" value="CTK3_C"/>
    <property type="match status" value="1"/>
</dbReference>
<dbReference type="Gene3D" id="1.25.40.90">
    <property type="match status" value="1"/>
</dbReference>
<evidence type="ECO:0000259" key="1">
    <source>
        <dbReference type="PROSITE" id="PS51391"/>
    </source>
</evidence>
<accession>A0ABP0ZPM2</accession>
<dbReference type="InterPro" id="IPR024637">
    <property type="entry name" value="Ctk3_C"/>
</dbReference>
<dbReference type="PANTHER" id="PTHR28291">
    <property type="entry name" value="CTD KINASE SUBUNIT GAMMA"/>
    <property type="match status" value="1"/>
</dbReference>
<dbReference type="PROSITE" id="PS51391">
    <property type="entry name" value="CID"/>
    <property type="match status" value="1"/>
</dbReference>
<gene>
    <name evidence="2" type="ORF">LODBEIA_P38420</name>
</gene>
<dbReference type="InterPro" id="IPR042326">
    <property type="entry name" value="Ctk3"/>
</dbReference>
<dbReference type="InterPro" id="IPR006569">
    <property type="entry name" value="CID_dom"/>
</dbReference>
<dbReference type="EMBL" id="OZ022408">
    <property type="protein sequence ID" value="CAK9439742.1"/>
    <property type="molecule type" value="Genomic_DNA"/>
</dbReference>
<dbReference type="RefSeq" id="XP_066830780.1">
    <property type="nucleotide sequence ID" value="XM_066973997.1"/>
</dbReference>
<dbReference type="InterPro" id="IPR024638">
    <property type="entry name" value="Ctk3_N"/>
</dbReference>
<evidence type="ECO:0000313" key="2">
    <source>
        <dbReference type="EMBL" id="CAK9439742.1"/>
    </source>
</evidence>
<feature type="domain" description="CID" evidence="1">
    <location>
        <begin position="2"/>
        <end position="154"/>
    </location>
</feature>